<dbReference type="EMBL" id="GBRH01180323">
    <property type="protein sequence ID" value="JAE17573.1"/>
    <property type="molecule type" value="Transcribed_RNA"/>
</dbReference>
<evidence type="ECO:0000313" key="1">
    <source>
        <dbReference type="EMBL" id="JAE17573.1"/>
    </source>
</evidence>
<reference evidence="1" key="2">
    <citation type="journal article" date="2015" name="Data Brief">
        <title>Shoot transcriptome of the giant reed, Arundo donax.</title>
        <authorList>
            <person name="Barrero R.A."/>
            <person name="Guerrero F.D."/>
            <person name="Moolhuijzen P."/>
            <person name="Goolsby J.A."/>
            <person name="Tidwell J."/>
            <person name="Bellgard S.E."/>
            <person name="Bellgard M.I."/>
        </authorList>
    </citation>
    <scope>NUCLEOTIDE SEQUENCE</scope>
    <source>
        <tissue evidence="1">Shoot tissue taken approximately 20 cm above the soil surface</tissue>
    </source>
</reference>
<protein>
    <submittedName>
        <fullName evidence="1">Uncharacterized protein</fullName>
    </submittedName>
</protein>
<organism evidence="1">
    <name type="scientific">Arundo donax</name>
    <name type="common">Giant reed</name>
    <name type="synonym">Donax arundinaceus</name>
    <dbReference type="NCBI Taxonomy" id="35708"/>
    <lineage>
        <taxon>Eukaryota</taxon>
        <taxon>Viridiplantae</taxon>
        <taxon>Streptophyta</taxon>
        <taxon>Embryophyta</taxon>
        <taxon>Tracheophyta</taxon>
        <taxon>Spermatophyta</taxon>
        <taxon>Magnoliopsida</taxon>
        <taxon>Liliopsida</taxon>
        <taxon>Poales</taxon>
        <taxon>Poaceae</taxon>
        <taxon>PACMAD clade</taxon>
        <taxon>Arundinoideae</taxon>
        <taxon>Arundineae</taxon>
        <taxon>Arundo</taxon>
    </lineage>
</organism>
<reference evidence="1" key="1">
    <citation type="submission" date="2014-09" db="EMBL/GenBank/DDBJ databases">
        <authorList>
            <person name="Magalhaes I.L.F."/>
            <person name="Oliveira U."/>
            <person name="Santos F.R."/>
            <person name="Vidigal T.H.D.A."/>
            <person name="Brescovit A.D."/>
            <person name="Santos A.J."/>
        </authorList>
    </citation>
    <scope>NUCLEOTIDE SEQUENCE</scope>
    <source>
        <tissue evidence="1">Shoot tissue taken approximately 20 cm above the soil surface</tissue>
    </source>
</reference>
<accession>A0A0A9QL87</accession>
<sequence>MDQLNKSTGRSAAQDYRNCPMINISTFYISQRLKGAPNMYTAT</sequence>
<name>A0A0A9QL87_ARUDO</name>
<dbReference type="AlphaFoldDB" id="A0A0A9QL87"/>
<proteinExistence type="predicted"/>